<dbReference type="PROSITE" id="PS51257">
    <property type="entry name" value="PROKAR_LIPOPROTEIN"/>
    <property type="match status" value="1"/>
</dbReference>
<feature type="chain" id="PRO_5031133798" evidence="1">
    <location>
        <begin position="23"/>
        <end position="305"/>
    </location>
</feature>
<dbReference type="RefSeq" id="WP_185004350.1">
    <property type="nucleotide sequence ID" value="NZ_BAAAUI010000036.1"/>
</dbReference>
<comment type="caution">
    <text evidence="3">The sequence shown here is derived from an EMBL/GenBank/DDBJ whole genome shotgun (WGS) entry which is preliminary data.</text>
</comment>
<reference evidence="3 4" key="1">
    <citation type="submission" date="2020-08" db="EMBL/GenBank/DDBJ databases">
        <title>Sequencing the genomes of 1000 actinobacteria strains.</title>
        <authorList>
            <person name="Klenk H.-P."/>
        </authorList>
    </citation>
    <scope>NUCLEOTIDE SEQUENCE [LARGE SCALE GENOMIC DNA]</scope>
    <source>
        <strain evidence="3 4">DSM 44230</strain>
    </source>
</reference>
<accession>A0A7W7CCJ8</accession>
<dbReference type="Proteomes" id="UP000533598">
    <property type="component" value="Unassembled WGS sequence"/>
</dbReference>
<dbReference type="AlphaFoldDB" id="A0A7W7CCJ8"/>
<dbReference type="Gene3D" id="3.40.190.10">
    <property type="entry name" value="Periplasmic binding protein-like II"/>
    <property type="match status" value="1"/>
</dbReference>
<dbReference type="InterPro" id="IPR007210">
    <property type="entry name" value="ABC_Gly_betaine_transp_sub-bd"/>
</dbReference>
<evidence type="ECO:0000256" key="1">
    <source>
        <dbReference type="SAM" id="SignalP"/>
    </source>
</evidence>
<evidence type="ECO:0000259" key="2">
    <source>
        <dbReference type="Pfam" id="PF04069"/>
    </source>
</evidence>
<feature type="signal peptide" evidence="1">
    <location>
        <begin position="1"/>
        <end position="22"/>
    </location>
</feature>
<dbReference type="EMBL" id="JACHMH010000001">
    <property type="protein sequence ID" value="MBB4678527.1"/>
    <property type="molecule type" value="Genomic_DNA"/>
</dbReference>
<gene>
    <name evidence="3" type="ORF">HNR67_004645</name>
</gene>
<dbReference type="CDD" id="cd13606">
    <property type="entry name" value="PBP2_ProX_like"/>
    <property type="match status" value="1"/>
</dbReference>
<evidence type="ECO:0000313" key="4">
    <source>
        <dbReference type="Proteomes" id="UP000533598"/>
    </source>
</evidence>
<dbReference type="Pfam" id="PF04069">
    <property type="entry name" value="OpuAC"/>
    <property type="match status" value="1"/>
</dbReference>
<dbReference type="SUPFAM" id="SSF53850">
    <property type="entry name" value="Periplasmic binding protein-like II"/>
    <property type="match status" value="1"/>
</dbReference>
<dbReference type="GO" id="GO:0022857">
    <property type="term" value="F:transmembrane transporter activity"/>
    <property type="evidence" value="ECO:0007669"/>
    <property type="project" value="InterPro"/>
</dbReference>
<dbReference type="Gene3D" id="3.40.190.120">
    <property type="entry name" value="Osmoprotection protein (prox), domain 2"/>
    <property type="match status" value="1"/>
</dbReference>
<name>A0A7W7CCJ8_9PSEU</name>
<dbReference type="GO" id="GO:0043190">
    <property type="term" value="C:ATP-binding cassette (ABC) transporter complex"/>
    <property type="evidence" value="ECO:0007669"/>
    <property type="project" value="InterPro"/>
</dbReference>
<keyword evidence="1" id="KW-0732">Signal</keyword>
<proteinExistence type="predicted"/>
<evidence type="ECO:0000313" key="3">
    <source>
        <dbReference type="EMBL" id="MBB4678527.1"/>
    </source>
</evidence>
<protein>
    <submittedName>
        <fullName evidence="3">Osmoprotectant transport system substrate-binding protein</fullName>
    </submittedName>
</protein>
<keyword evidence="4" id="KW-1185">Reference proteome</keyword>
<sequence length="305" mass="32636">MKRRLAAAAILACLGLTVTACAGGLTSLDPKRNPLSKSGGLVVGTANFSENVILGHLYAGALRAKGITVTVKQNLGSREIIVPALKQGDIDVLPEYQGSLLQFLDKNARQSAAEDVQQALEKTVPQGVKVLPYAAAENKDVYVVTRETATRYGLKTLEDLRANAKDLVFGGPAEDKTRWVGLVGLKELYGAEFKDFKALDTGGPLTRGALRGGDIQVANLFSTDVTITNNNWVILEDPKKLVPAQHIVPLVNEAKANTTVTEALAALNSKLTTEELSKLDAKVDNDKEDPDRVAKAWLDQHGLGS</sequence>
<feature type="domain" description="ABC-type glycine betaine transport system substrate-binding" evidence="2">
    <location>
        <begin position="41"/>
        <end position="300"/>
    </location>
</feature>
<organism evidence="3 4">
    <name type="scientific">Crossiella cryophila</name>
    <dbReference type="NCBI Taxonomy" id="43355"/>
    <lineage>
        <taxon>Bacteria</taxon>
        <taxon>Bacillati</taxon>
        <taxon>Actinomycetota</taxon>
        <taxon>Actinomycetes</taxon>
        <taxon>Pseudonocardiales</taxon>
        <taxon>Pseudonocardiaceae</taxon>
        <taxon>Crossiella</taxon>
    </lineage>
</organism>